<dbReference type="PRINTS" id="PR00123">
    <property type="entry name" value="ATPASEA"/>
</dbReference>
<evidence type="ECO:0000256" key="9">
    <source>
        <dbReference type="ARBA" id="ARBA00023136"/>
    </source>
</evidence>
<keyword evidence="3" id="KW-0813">Transport</keyword>
<keyword evidence="4" id="KW-0138">CF(0)</keyword>
<evidence type="ECO:0000256" key="5">
    <source>
        <dbReference type="ARBA" id="ARBA00022692"/>
    </source>
</evidence>
<sequence>MIYSPLEQFEISPIMIYLFGDPATTNASKIHVYAFTTGMLCLVTAVVALVVLLEFSTHSIKVVPRPWQVLAEKVYSFIYSDIAIQQIGRGVNLFFPLIFTVFVFVLMSNFVGLVPFSFTTTSHLAITFGLGLALFGGINILAVNIHGLRFLTLFYPKDAPLALAPLIVLIELISYVFRVLSLSVRLFANMMSGHALLKILISFSWIAFSQAFLSVSGAILAIVFCVMVLESGIAFVQAYVFTVLVCLYLKEGLYLH</sequence>
<dbReference type="InterPro" id="IPR023011">
    <property type="entry name" value="ATP_synth_F0_asu_AS"/>
</dbReference>
<evidence type="ECO:0000256" key="7">
    <source>
        <dbReference type="ARBA" id="ARBA00022989"/>
    </source>
</evidence>
<dbReference type="Pfam" id="PF00119">
    <property type="entry name" value="ATP-synt_A"/>
    <property type="match status" value="1"/>
</dbReference>
<feature type="transmembrane region" description="Helical" evidence="12">
    <location>
        <begin position="123"/>
        <end position="142"/>
    </location>
</feature>
<dbReference type="RefSeq" id="YP_009730082.1">
    <property type="nucleotide sequence ID" value="NC_045933.1"/>
</dbReference>
<evidence type="ECO:0000313" key="13">
    <source>
        <dbReference type="EMBL" id="BAM16489.1"/>
    </source>
</evidence>
<feature type="transmembrane region" description="Helical" evidence="12">
    <location>
        <begin position="32"/>
        <end position="53"/>
    </location>
</feature>
<feature type="transmembrane region" description="Helical" evidence="12">
    <location>
        <begin position="195"/>
        <end position="213"/>
    </location>
</feature>
<feature type="transmembrane region" description="Helical" evidence="12">
    <location>
        <begin position="219"/>
        <end position="249"/>
    </location>
</feature>
<feature type="transmembrane region" description="Helical" evidence="12">
    <location>
        <begin position="93"/>
        <end position="116"/>
    </location>
</feature>
<dbReference type="InterPro" id="IPR045083">
    <property type="entry name" value="ATP_synth_F0_asu_bact/mt"/>
</dbReference>
<dbReference type="AlphaFoldDB" id="I4DEZ9"/>
<keyword evidence="7 12" id="KW-1133">Transmembrane helix</keyword>
<evidence type="ECO:0000256" key="2">
    <source>
        <dbReference type="ARBA" id="ARBA00006810"/>
    </source>
</evidence>
<dbReference type="EMBL" id="AB693966">
    <property type="protein sequence ID" value="BAM16489.1"/>
    <property type="molecule type" value="Genomic_DNA"/>
</dbReference>
<dbReference type="Gene3D" id="1.20.120.220">
    <property type="entry name" value="ATP synthase, F0 complex, subunit A"/>
    <property type="match status" value="1"/>
</dbReference>
<keyword evidence="9 12" id="KW-0472">Membrane</keyword>
<dbReference type="NCBIfam" id="TIGR01131">
    <property type="entry name" value="ATP_synt_6_or_A"/>
    <property type="match status" value="1"/>
</dbReference>
<evidence type="ECO:0000256" key="8">
    <source>
        <dbReference type="ARBA" id="ARBA00023065"/>
    </source>
</evidence>
<dbReference type="InterPro" id="IPR000568">
    <property type="entry name" value="ATP_synth_F0_asu"/>
</dbReference>
<keyword evidence="10" id="KW-0066">ATP synthesis</keyword>
<keyword evidence="5 12" id="KW-0812">Transmembrane</keyword>
<evidence type="ECO:0000256" key="11">
    <source>
        <dbReference type="RuleBase" id="RU004450"/>
    </source>
</evidence>
<protein>
    <recommendedName>
        <fullName evidence="11">ATP synthase subunit a</fullName>
    </recommendedName>
</protein>
<keyword evidence="6" id="KW-0375">Hydrogen ion transport</keyword>
<dbReference type="PANTHER" id="PTHR11410:SF0">
    <property type="entry name" value="ATP SYNTHASE SUBUNIT A"/>
    <property type="match status" value="1"/>
</dbReference>
<dbReference type="HAMAP" id="MF_01393">
    <property type="entry name" value="ATP_synth_a_bact"/>
    <property type="match status" value="1"/>
</dbReference>
<feature type="transmembrane region" description="Helical" evidence="12">
    <location>
        <begin position="162"/>
        <end position="188"/>
    </location>
</feature>
<dbReference type="PROSITE" id="PS00449">
    <property type="entry name" value="ATPASE_A"/>
    <property type="match status" value="1"/>
</dbReference>
<keyword evidence="8" id="KW-0406">Ion transport</keyword>
<evidence type="ECO:0000256" key="3">
    <source>
        <dbReference type="ARBA" id="ARBA00022448"/>
    </source>
</evidence>
<reference evidence="14" key="2">
    <citation type="submission" date="2019-12" db="EMBL/GenBank/DDBJ databases">
        <title>Mitochondrial genomes of Hemiarma marina and Leucocryptos marina revised the evolution of cytochrome c maturation in Cryptista.</title>
        <authorList>
            <person name="Nishimura Y."/>
            <person name="Kume K."/>
            <person name="Sonehara K."/>
            <person name="Tanifuji G."/>
            <person name="Shiratori T."/>
            <person name="Ishida K."/>
            <person name="Hashimoto T."/>
            <person name="Inagaki Y."/>
            <person name="Ohkuma M."/>
        </authorList>
    </citation>
    <scope>NUCLEOTIDE SEQUENCE</scope>
    <source>
        <strain evidence="14">NIES-1335</strain>
    </source>
</reference>
<proteinExistence type="inferred from homology"/>
<evidence type="ECO:0000256" key="10">
    <source>
        <dbReference type="ARBA" id="ARBA00023310"/>
    </source>
</evidence>
<dbReference type="PANTHER" id="PTHR11410">
    <property type="entry name" value="ATP SYNTHASE SUBUNIT A"/>
    <property type="match status" value="1"/>
</dbReference>
<geneLocation type="mitochondrion" evidence="13"/>
<evidence type="ECO:0000256" key="4">
    <source>
        <dbReference type="ARBA" id="ARBA00022547"/>
    </source>
</evidence>
<gene>
    <name evidence="13" type="primary">atp6</name>
</gene>
<dbReference type="GeneID" id="43959822"/>
<accession>I4DEZ9</accession>
<reference evidence="13" key="1">
    <citation type="journal article" date="2012" name="PLoS ONE">
        <title>Separate Origins of Group I Introns in Two Mitochondrial Genes of the Katablepharid Leucocryptos marina.</title>
        <authorList>
            <person name="Nishimura Y."/>
            <person name="Kamikawa R."/>
            <person name="Hashimoto T."/>
            <person name="Inagaki Y."/>
        </authorList>
    </citation>
    <scope>NUCLEOTIDE SEQUENCE</scope>
    <source>
        <strain evidence="13">NIES-1335</strain>
    </source>
</reference>
<comment type="similarity">
    <text evidence="2">Belongs to the ATPase A chain family.</text>
</comment>
<organism evidence="13">
    <name type="scientific">Leucocryptos marina</name>
    <name type="common">Marine flagellate</name>
    <name type="synonym">Bodo marinus</name>
    <dbReference type="NCBI Taxonomy" id="299206"/>
    <lineage>
        <taxon>Eukaryota</taxon>
        <taxon>Cryptophyceae</taxon>
        <taxon>Kathablepharidacea</taxon>
        <taxon>Katablepharidaceae</taxon>
        <taxon>Leucocryptos</taxon>
    </lineage>
</organism>
<evidence type="ECO:0000313" key="14">
    <source>
        <dbReference type="EMBL" id="BBQ05412.1"/>
    </source>
</evidence>
<comment type="subcellular location">
    <subcellularLocation>
        <location evidence="1">Membrane</location>
        <topology evidence="1">Multi-pass membrane protein</topology>
    </subcellularLocation>
    <subcellularLocation>
        <location evidence="11">Mitochondrion inner membrane</location>
        <topology evidence="11">Multi-pass membrane protein</topology>
    </subcellularLocation>
</comment>
<name>I4DEZ9_LEUMA</name>
<evidence type="ECO:0000256" key="12">
    <source>
        <dbReference type="SAM" id="Phobius"/>
    </source>
</evidence>
<dbReference type="GO" id="GO:0005743">
    <property type="term" value="C:mitochondrial inner membrane"/>
    <property type="evidence" value="ECO:0007669"/>
    <property type="project" value="UniProtKB-SubCell"/>
</dbReference>
<dbReference type="EMBL" id="LC515368">
    <property type="protein sequence ID" value="BBQ05412.1"/>
    <property type="molecule type" value="Genomic_DNA"/>
</dbReference>
<evidence type="ECO:0000256" key="6">
    <source>
        <dbReference type="ARBA" id="ARBA00022781"/>
    </source>
</evidence>
<keyword evidence="13" id="KW-0496">Mitochondrion</keyword>
<dbReference type="GO" id="GO:0045259">
    <property type="term" value="C:proton-transporting ATP synthase complex"/>
    <property type="evidence" value="ECO:0007669"/>
    <property type="project" value="UniProtKB-KW"/>
</dbReference>
<evidence type="ECO:0000256" key="1">
    <source>
        <dbReference type="ARBA" id="ARBA00004141"/>
    </source>
</evidence>
<dbReference type="CDD" id="cd00310">
    <property type="entry name" value="ATP-synt_Fo_a_6"/>
    <property type="match status" value="1"/>
</dbReference>
<dbReference type="SUPFAM" id="SSF81336">
    <property type="entry name" value="F1F0 ATP synthase subunit A"/>
    <property type="match status" value="1"/>
</dbReference>
<dbReference type="GO" id="GO:0046933">
    <property type="term" value="F:proton-transporting ATP synthase activity, rotational mechanism"/>
    <property type="evidence" value="ECO:0007669"/>
    <property type="project" value="TreeGrafter"/>
</dbReference>
<dbReference type="InterPro" id="IPR035908">
    <property type="entry name" value="F0_ATP_A_sf"/>
</dbReference>